<dbReference type="InterPro" id="IPR012312">
    <property type="entry name" value="Hemerythrin-like"/>
</dbReference>
<comment type="caution">
    <text evidence="2">The sequence shown here is derived from an EMBL/GenBank/DDBJ whole genome shotgun (WGS) entry which is preliminary data.</text>
</comment>
<feature type="domain" description="Hemerythrin-like" evidence="1">
    <location>
        <begin position="45"/>
        <end position="174"/>
    </location>
</feature>
<protein>
    <submittedName>
        <fullName evidence="2">Hemerythrin domain-containing protein</fullName>
    </submittedName>
</protein>
<dbReference type="RefSeq" id="WP_094538128.1">
    <property type="nucleotide sequence ID" value="NZ_JAGIBT010000003.1"/>
</dbReference>
<dbReference type="EMBL" id="JAGIBU010000003">
    <property type="protein sequence ID" value="MBS7824579.1"/>
    <property type="molecule type" value="Genomic_DNA"/>
</dbReference>
<dbReference type="Gene3D" id="1.20.120.520">
    <property type="entry name" value="nmb1532 protein domain like"/>
    <property type="match status" value="1"/>
</dbReference>
<proteinExistence type="predicted"/>
<evidence type="ECO:0000313" key="3">
    <source>
        <dbReference type="Proteomes" id="UP000680020"/>
    </source>
</evidence>
<accession>A0AB35BWC9</accession>
<name>A0AB35BWC9_9GAMM</name>
<reference evidence="2" key="1">
    <citation type="submission" date="2021-03" db="EMBL/GenBank/DDBJ databases">
        <title>Identification and antibiotic profiling of Wohlfahrtiimonas chitiniclastica, an underestimated human pathogen.</title>
        <authorList>
            <person name="Kopf A."/>
            <person name="Bunk B."/>
            <person name="Coldewey S."/>
            <person name="Gunzer F."/>
            <person name="Riedel T."/>
            <person name="Schroettner P."/>
        </authorList>
    </citation>
    <scope>NUCLEOTIDE SEQUENCE</scope>
    <source>
        <strain evidence="2">DSM 100917</strain>
    </source>
</reference>
<dbReference type="AlphaFoldDB" id="A0AB35BWC9"/>
<gene>
    <name evidence="2" type="ORF">J7561_05100</name>
</gene>
<dbReference type="GeneID" id="58264029"/>
<organism evidence="2 3">
    <name type="scientific">Wohlfahrtiimonas chitiniclastica</name>
    <dbReference type="NCBI Taxonomy" id="400946"/>
    <lineage>
        <taxon>Bacteria</taxon>
        <taxon>Pseudomonadati</taxon>
        <taxon>Pseudomonadota</taxon>
        <taxon>Gammaproteobacteria</taxon>
        <taxon>Cardiobacteriales</taxon>
        <taxon>Ignatzschineriaceae</taxon>
        <taxon>Wohlfahrtiimonas</taxon>
    </lineage>
</organism>
<dbReference type="Proteomes" id="UP000680020">
    <property type="component" value="Unassembled WGS sequence"/>
</dbReference>
<evidence type="ECO:0000259" key="1">
    <source>
        <dbReference type="Pfam" id="PF01814"/>
    </source>
</evidence>
<sequence>MFKQFITKTIPHEKLSPAMLTDRAFSADQTSTKHLPIFDDYNPDLIENLTKEHKEILKTCFIIEHLASEQEWEKTQAAMQSLSHLLNRHLDKENHILFQLLEDALEDDSQEIEMVQYIRRDLNQLSINLRNFIHQYCNMPHDAINGSQFCKEFALMLRYVERRIELEESALYPLYEILYKKT</sequence>
<evidence type="ECO:0000313" key="2">
    <source>
        <dbReference type="EMBL" id="MBS7824579.1"/>
    </source>
</evidence>
<dbReference type="Pfam" id="PF01814">
    <property type="entry name" value="Hemerythrin"/>
    <property type="match status" value="1"/>
</dbReference>